<name>A0A421GG85_9STRA</name>
<dbReference type="InterPro" id="IPR044893">
    <property type="entry name" value="RNA_pol_Rpb1_clamp_domain"/>
</dbReference>
<dbReference type="GO" id="GO:0000428">
    <property type="term" value="C:DNA-directed RNA polymerase complex"/>
    <property type="evidence" value="ECO:0007669"/>
    <property type="project" value="UniProtKB-KW"/>
</dbReference>
<keyword evidence="8" id="KW-1185">Reference proteome</keyword>
<dbReference type="GO" id="GO:0003899">
    <property type="term" value="F:DNA-directed RNA polymerase activity"/>
    <property type="evidence" value="ECO:0007669"/>
    <property type="project" value="UniProtKB-EC"/>
</dbReference>
<organism evidence="6 8">
    <name type="scientific">Phytophthora kernoviae</name>
    <dbReference type="NCBI Taxonomy" id="325452"/>
    <lineage>
        <taxon>Eukaryota</taxon>
        <taxon>Sar</taxon>
        <taxon>Stramenopiles</taxon>
        <taxon>Oomycota</taxon>
        <taxon>Peronosporomycetes</taxon>
        <taxon>Peronosporales</taxon>
        <taxon>Peronosporaceae</taxon>
        <taxon>Phytophthora</taxon>
    </lineage>
</organism>
<evidence type="ECO:0000256" key="3">
    <source>
        <dbReference type="ARBA" id="ARBA00022679"/>
    </source>
</evidence>
<evidence type="ECO:0000313" key="8">
    <source>
        <dbReference type="Proteomes" id="UP000285624"/>
    </source>
</evidence>
<dbReference type="AlphaFoldDB" id="A0A421GG85"/>
<evidence type="ECO:0000313" key="6">
    <source>
        <dbReference type="EMBL" id="RLN75761.1"/>
    </source>
</evidence>
<protein>
    <recommendedName>
        <fullName evidence="1">DNA-directed RNA polymerase</fullName>
        <ecNumber evidence="1">2.7.7.6</ecNumber>
    </recommendedName>
</protein>
<proteinExistence type="predicted"/>
<dbReference type="Proteomes" id="UP000285624">
    <property type="component" value="Unassembled WGS sequence"/>
</dbReference>
<gene>
    <name evidence="6" type="ORF">BBO99_00008093</name>
    <name evidence="7" type="ORF">BBO99_00008096</name>
</gene>
<evidence type="ECO:0000256" key="2">
    <source>
        <dbReference type="ARBA" id="ARBA00022478"/>
    </source>
</evidence>
<reference evidence="6 8" key="1">
    <citation type="submission" date="2018-07" db="EMBL/GenBank/DDBJ databases">
        <title>Genome sequencing of oomycete isolates from Chile give support for New Zealand origin for Phytophthora kernoviae and make available the first Nothophytophthora sp. genome.</title>
        <authorList>
            <person name="Studholme D.J."/>
            <person name="Sanfuentes E."/>
            <person name="Panda P."/>
            <person name="Hill R."/>
            <person name="Sambles C."/>
            <person name="Grant M."/>
            <person name="Williams N.M."/>
            <person name="Mcdougal R.L."/>
        </authorList>
    </citation>
    <scope>NUCLEOTIDE SEQUENCE [LARGE SCALE GENOMIC DNA]</scope>
    <source>
        <strain evidence="6">Chile4</strain>
    </source>
</reference>
<evidence type="ECO:0000256" key="5">
    <source>
        <dbReference type="ARBA" id="ARBA00023163"/>
    </source>
</evidence>
<dbReference type="STRING" id="325452.A0A421GG85"/>
<sequence length="83" mass="9346">MSSTQFSYSSARLRRVKYLQFGVFSPEEIRAMSVTKQTKVNDRIIPDGISRPETYLNGHPVIGGIGDPRMGTCDFRARCKTCD</sequence>
<comment type="caution">
    <text evidence="6">The sequence shown here is derived from an EMBL/GenBank/DDBJ whole genome shotgun (WGS) entry which is preliminary data.</text>
</comment>
<dbReference type="EMBL" id="MBDN02000383">
    <property type="protein sequence ID" value="RLN75762.1"/>
    <property type="molecule type" value="Genomic_DNA"/>
</dbReference>
<keyword evidence="4" id="KW-0548">Nucleotidyltransferase</keyword>
<evidence type="ECO:0000313" key="7">
    <source>
        <dbReference type="EMBL" id="RLN75762.1"/>
    </source>
</evidence>
<keyword evidence="5" id="KW-0804">Transcription</keyword>
<dbReference type="EC" id="2.7.7.6" evidence="1"/>
<keyword evidence="3" id="KW-0808">Transferase</keyword>
<evidence type="ECO:0000256" key="4">
    <source>
        <dbReference type="ARBA" id="ARBA00022695"/>
    </source>
</evidence>
<keyword evidence="2" id="KW-0240">DNA-directed RNA polymerase</keyword>
<dbReference type="EMBL" id="MBDN02000383">
    <property type="protein sequence ID" value="RLN75761.1"/>
    <property type="molecule type" value="Genomic_DNA"/>
</dbReference>
<feature type="non-terminal residue" evidence="6">
    <location>
        <position position="83"/>
    </location>
</feature>
<accession>A0A421GG85</accession>
<dbReference type="Gene3D" id="4.10.860.120">
    <property type="entry name" value="RNA polymerase II, clamp domain"/>
    <property type="match status" value="1"/>
</dbReference>
<dbReference type="SUPFAM" id="SSF64484">
    <property type="entry name" value="beta and beta-prime subunits of DNA dependent RNA-polymerase"/>
    <property type="match status" value="1"/>
</dbReference>
<evidence type="ECO:0000256" key="1">
    <source>
        <dbReference type="ARBA" id="ARBA00012418"/>
    </source>
</evidence>